<gene>
    <name evidence="2" type="ORF">A2V49_01215</name>
</gene>
<name>A0A1F4UJS7_UNCKA</name>
<feature type="domain" description="Replication-associated protein ORF2/G2P" evidence="1">
    <location>
        <begin position="20"/>
        <end position="118"/>
    </location>
</feature>
<organism evidence="2 3">
    <name type="scientific">candidate division WWE3 bacterium RBG_19FT_COMBO_34_6</name>
    <dbReference type="NCBI Taxonomy" id="1802612"/>
    <lineage>
        <taxon>Bacteria</taxon>
        <taxon>Katanobacteria</taxon>
    </lineage>
</organism>
<comment type="caution">
    <text evidence="2">The sequence shown here is derived from an EMBL/GenBank/DDBJ whole genome shotgun (WGS) entry which is preliminary data.</text>
</comment>
<evidence type="ECO:0000313" key="3">
    <source>
        <dbReference type="Proteomes" id="UP000178615"/>
    </source>
</evidence>
<accession>A0A1F4UJS7</accession>
<evidence type="ECO:0000259" key="1">
    <source>
        <dbReference type="Pfam" id="PF23343"/>
    </source>
</evidence>
<dbReference type="AlphaFoldDB" id="A0A1F4UJS7"/>
<reference evidence="2 3" key="1">
    <citation type="journal article" date="2016" name="Nat. Commun.">
        <title>Thousands of microbial genomes shed light on interconnected biogeochemical processes in an aquifer system.</title>
        <authorList>
            <person name="Anantharaman K."/>
            <person name="Brown C.T."/>
            <person name="Hug L.A."/>
            <person name="Sharon I."/>
            <person name="Castelle C.J."/>
            <person name="Probst A.J."/>
            <person name="Thomas B.C."/>
            <person name="Singh A."/>
            <person name="Wilkins M.J."/>
            <person name="Karaoz U."/>
            <person name="Brodie E.L."/>
            <person name="Williams K.H."/>
            <person name="Hubbard S.S."/>
            <person name="Banfield J.F."/>
        </authorList>
    </citation>
    <scope>NUCLEOTIDE SEQUENCE [LARGE SCALE GENOMIC DNA]</scope>
</reference>
<dbReference type="InterPro" id="IPR056906">
    <property type="entry name" value="ORF2/G2P_dom"/>
</dbReference>
<proteinExistence type="predicted"/>
<dbReference type="Pfam" id="PF23343">
    <property type="entry name" value="REP_ORF2-G2P"/>
    <property type="match status" value="1"/>
</dbReference>
<protein>
    <recommendedName>
        <fullName evidence="1">Replication-associated protein ORF2/G2P domain-containing protein</fullName>
    </recommendedName>
</protein>
<dbReference type="EMBL" id="MEUV01000045">
    <property type="protein sequence ID" value="OGC45211.1"/>
    <property type="molecule type" value="Genomic_DNA"/>
</dbReference>
<sequence length="207" mass="24664">MDTIRRLSVGNFRLDEMKHLTLTFKGGLDFDIKDITICNKKYNTFEKKIRKIHQDYKYIKVAEFQDKNKRGAVHFHVMCNLPYIDSEVLEKMWGYGFIKIRKPPYDIAKYLFKYLIKNSYDKRFEGKRSWSHSKNLVVSKVWYQQMAIAGRQDLADRNLAPNYSYSYESNFNGMIHVYEYDLNNPIPRTTAQPINPIPPKKDNDDRK</sequence>
<dbReference type="Proteomes" id="UP000178615">
    <property type="component" value="Unassembled WGS sequence"/>
</dbReference>
<evidence type="ECO:0000313" key="2">
    <source>
        <dbReference type="EMBL" id="OGC45211.1"/>
    </source>
</evidence>